<evidence type="ECO:0000256" key="8">
    <source>
        <dbReference type="SAM" id="Phobius"/>
    </source>
</evidence>
<feature type="transmembrane region" description="Helical" evidence="8">
    <location>
        <begin position="415"/>
        <end position="435"/>
    </location>
</feature>
<dbReference type="InterPro" id="IPR036259">
    <property type="entry name" value="MFS_trans_sf"/>
</dbReference>
<comment type="similarity">
    <text evidence="2">Belongs to the major facilitator superfamily. Proton-dependent oligopeptide transporter (POT/PTR) (TC 2.A.17) family.</text>
</comment>
<feature type="transmembrane region" description="Helical" evidence="8">
    <location>
        <begin position="139"/>
        <end position="159"/>
    </location>
</feature>
<evidence type="ECO:0000256" key="1">
    <source>
        <dbReference type="ARBA" id="ARBA00004141"/>
    </source>
</evidence>
<protein>
    <submittedName>
        <fullName evidence="9">Putative MFS peptide transporter</fullName>
    </submittedName>
</protein>
<dbReference type="SUPFAM" id="SSF103473">
    <property type="entry name" value="MFS general substrate transporter"/>
    <property type="match status" value="1"/>
</dbReference>
<dbReference type="Proteomes" id="UP000799640">
    <property type="component" value="Unassembled WGS sequence"/>
</dbReference>
<feature type="transmembrane region" description="Helical" evidence="8">
    <location>
        <begin position="166"/>
        <end position="185"/>
    </location>
</feature>
<dbReference type="FunFam" id="1.20.1250.20:FF:000085">
    <property type="entry name" value="MFS peptide transporter Ptr2"/>
    <property type="match status" value="1"/>
</dbReference>
<comment type="subcellular location">
    <subcellularLocation>
        <location evidence="1">Membrane</location>
        <topology evidence="1">Multi-pass membrane protein</topology>
    </subcellularLocation>
</comment>
<feature type="region of interest" description="Disordered" evidence="7">
    <location>
        <begin position="593"/>
        <end position="621"/>
    </location>
</feature>
<dbReference type="InterPro" id="IPR000109">
    <property type="entry name" value="POT_fam"/>
</dbReference>
<dbReference type="PANTHER" id="PTHR11654">
    <property type="entry name" value="OLIGOPEPTIDE TRANSPORTER-RELATED"/>
    <property type="match status" value="1"/>
</dbReference>
<evidence type="ECO:0000256" key="7">
    <source>
        <dbReference type="SAM" id="MobiDB-lite"/>
    </source>
</evidence>
<keyword evidence="4 8" id="KW-0812">Transmembrane</keyword>
<evidence type="ECO:0000256" key="5">
    <source>
        <dbReference type="ARBA" id="ARBA00022989"/>
    </source>
</evidence>
<keyword evidence="3" id="KW-0813">Transport</keyword>
<feature type="transmembrane region" description="Helical" evidence="8">
    <location>
        <begin position="197"/>
        <end position="215"/>
    </location>
</feature>
<feature type="transmembrane region" description="Helical" evidence="8">
    <location>
        <begin position="256"/>
        <end position="275"/>
    </location>
</feature>
<feature type="transmembrane region" description="Helical" evidence="8">
    <location>
        <begin position="447"/>
        <end position="469"/>
    </location>
</feature>
<dbReference type="GO" id="GO:0005886">
    <property type="term" value="C:plasma membrane"/>
    <property type="evidence" value="ECO:0007669"/>
    <property type="project" value="UniProtKB-ARBA"/>
</dbReference>
<feature type="transmembrane region" description="Helical" evidence="8">
    <location>
        <begin position="377"/>
        <end position="395"/>
    </location>
</feature>
<keyword evidence="6 8" id="KW-0472">Membrane</keyword>
<proteinExistence type="inferred from homology"/>
<feature type="compositionally biased region" description="Basic and acidic residues" evidence="7">
    <location>
        <begin position="603"/>
        <end position="621"/>
    </location>
</feature>
<name>A0A6G1I9H3_9PEZI</name>
<dbReference type="EMBL" id="ML996688">
    <property type="protein sequence ID" value="KAF2404766.1"/>
    <property type="molecule type" value="Genomic_DNA"/>
</dbReference>
<keyword evidence="5 8" id="KW-1133">Transmembrane helix</keyword>
<accession>A0A6G1I9H3</accession>
<sequence>MSATTNAVFTDAVASQPPASAVAAASRASAVISEKQFALETADETGSGREQFYDDPAFPRPTEEEKATLRRVPGSIPWMAYLLCVVEFAERASYYGASQVFNNFMQFPLPDGGNGAGAPPRGSEQPAGALDKGLKFSNAFVLLFKFLAYTLPIYGAWIADTRIGRYPAILIGVLICGVAHIIQIFGALPSVLQKGHGLPPFIISLFILAIGAGIFKPNILPTVLDQYEQQHDYVTELKTGERVIIDPEMTINRISLIFYCFVNIGGFFPIGVVYAEKRIGFWLAFLLPGIIYFLLPLGLLLTYKKTKRVKPNGSEVEKFFQILAIAFKAEKGRFWRIEGAKPSALAAKGITTYKGKPIPWTDHFVDDVRRTLSACMMFLYFPIWYLNNGGIGSVMSSQAASMTTKGAPNDLINNFNPLTIILFVPLLTHVIYPQLQKRNMMPGRTTRITFGFTLAWISGIVGTLIQWYIYKTSPCGKHATGCKVGARVSPISVWVQMPVVILGAMSECFCQVTAYEIAYARSPKNMRALVMSIFLFMNALSSALAQVLTPAIEDPWLEWVWAAPAMALFVVTIVFHWRYRWMNDDTFMTYEEEENPAAAHGGGEVKDSPTIPEHEKFDKKA</sequence>
<dbReference type="AlphaFoldDB" id="A0A6G1I9H3"/>
<gene>
    <name evidence="9" type="ORF">EJ06DRAFT_579329</name>
</gene>
<reference evidence="9" key="1">
    <citation type="journal article" date="2020" name="Stud. Mycol.">
        <title>101 Dothideomycetes genomes: a test case for predicting lifestyles and emergence of pathogens.</title>
        <authorList>
            <person name="Haridas S."/>
            <person name="Albert R."/>
            <person name="Binder M."/>
            <person name="Bloem J."/>
            <person name="Labutti K."/>
            <person name="Salamov A."/>
            <person name="Andreopoulos B."/>
            <person name="Baker S."/>
            <person name="Barry K."/>
            <person name="Bills G."/>
            <person name="Bluhm B."/>
            <person name="Cannon C."/>
            <person name="Castanera R."/>
            <person name="Culley D."/>
            <person name="Daum C."/>
            <person name="Ezra D."/>
            <person name="Gonzalez J."/>
            <person name="Henrissat B."/>
            <person name="Kuo A."/>
            <person name="Liang C."/>
            <person name="Lipzen A."/>
            <person name="Lutzoni F."/>
            <person name="Magnuson J."/>
            <person name="Mondo S."/>
            <person name="Nolan M."/>
            <person name="Ohm R."/>
            <person name="Pangilinan J."/>
            <person name="Park H.-J."/>
            <person name="Ramirez L."/>
            <person name="Alfaro M."/>
            <person name="Sun H."/>
            <person name="Tritt A."/>
            <person name="Yoshinaga Y."/>
            <person name="Zwiers L.-H."/>
            <person name="Turgeon B."/>
            <person name="Goodwin S."/>
            <person name="Spatafora J."/>
            <person name="Crous P."/>
            <person name="Grigoriev I."/>
        </authorList>
    </citation>
    <scope>NUCLEOTIDE SEQUENCE</scope>
    <source>
        <strain evidence="9">CBS 262.69</strain>
    </source>
</reference>
<dbReference type="Gene3D" id="1.20.1250.20">
    <property type="entry name" value="MFS general substrate transporter like domains"/>
    <property type="match status" value="1"/>
</dbReference>
<feature type="transmembrane region" description="Helical" evidence="8">
    <location>
        <begin position="527"/>
        <end position="547"/>
    </location>
</feature>
<dbReference type="GO" id="GO:0071916">
    <property type="term" value="F:dipeptide transmembrane transporter activity"/>
    <property type="evidence" value="ECO:0007669"/>
    <property type="project" value="UniProtKB-ARBA"/>
</dbReference>
<organism evidence="9 10">
    <name type="scientific">Trichodelitschia bisporula</name>
    <dbReference type="NCBI Taxonomy" id="703511"/>
    <lineage>
        <taxon>Eukaryota</taxon>
        <taxon>Fungi</taxon>
        <taxon>Dikarya</taxon>
        <taxon>Ascomycota</taxon>
        <taxon>Pezizomycotina</taxon>
        <taxon>Dothideomycetes</taxon>
        <taxon>Dothideomycetes incertae sedis</taxon>
        <taxon>Phaeotrichales</taxon>
        <taxon>Phaeotrichaceae</taxon>
        <taxon>Trichodelitschia</taxon>
    </lineage>
</organism>
<dbReference type="OrthoDB" id="8904098at2759"/>
<evidence type="ECO:0000313" key="10">
    <source>
        <dbReference type="Proteomes" id="UP000799640"/>
    </source>
</evidence>
<feature type="transmembrane region" description="Helical" evidence="8">
    <location>
        <begin position="493"/>
        <end position="515"/>
    </location>
</feature>
<evidence type="ECO:0000256" key="6">
    <source>
        <dbReference type="ARBA" id="ARBA00023136"/>
    </source>
</evidence>
<feature type="transmembrane region" description="Helical" evidence="8">
    <location>
        <begin position="281"/>
        <end position="303"/>
    </location>
</feature>
<evidence type="ECO:0000256" key="2">
    <source>
        <dbReference type="ARBA" id="ARBA00005982"/>
    </source>
</evidence>
<keyword evidence="10" id="KW-1185">Reference proteome</keyword>
<evidence type="ECO:0000256" key="4">
    <source>
        <dbReference type="ARBA" id="ARBA00022692"/>
    </source>
</evidence>
<evidence type="ECO:0000256" key="3">
    <source>
        <dbReference type="ARBA" id="ARBA00022448"/>
    </source>
</evidence>
<feature type="transmembrane region" description="Helical" evidence="8">
    <location>
        <begin position="559"/>
        <end position="579"/>
    </location>
</feature>
<evidence type="ECO:0000313" key="9">
    <source>
        <dbReference type="EMBL" id="KAF2404766.1"/>
    </source>
</evidence>
<dbReference type="Pfam" id="PF00854">
    <property type="entry name" value="PTR2"/>
    <property type="match status" value="1"/>
</dbReference>